<accession>A0A1I2B1I2</accession>
<dbReference type="PANTHER" id="PTHR47466:SF1">
    <property type="entry name" value="METALLOPROTEASE MEP1 (AFU_ORTHOLOGUE AFUA_1G07730)-RELATED"/>
    <property type="match status" value="1"/>
</dbReference>
<protein>
    <submittedName>
        <fullName evidence="10">Pregnancy-associated plasma protein-A</fullName>
    </submittedName>
</protein>
<dbReference type="Gene3D" id="3.40.390.10">
    <property type="entry name" value="Collagenase (Catalytic Domain)"/>
    <property type="match status" value="1"/>
</dbReference>
<dbReference type="GO" id="GO:0006508">
    <property type="term" value="P:proteolysis"/>
    <property type="evidence" value="ECO:0007669"/>
    <property type="project" value="UniProtKB-KW"/>
</dbReference>
<dbReference type="OrthoDB" id="6278496at2"/>
<keyword evidence="11" id="KW-1185">Reference proteome</keyword>
<keyword evidence="2" id="KW-0645">Protease</keyword>
<dbReference type="GO" id="GO:0046872">
    <property type="term" value="F:metal ion binding"/>
    <property type="evidence" value="ECO:0007669"/>
    <property type="project" value="UniProtKB-KW"/>
</dbReference>
<gene>
    <name evidence="10" type="ORF">SAMN02745121_04508</name>
</gene>
<dbReference type="EMBL" id="FOMX01000014">
    <property type="protein sequence ID" value="SFE49926.1"/>
    <property type="molecule type" value="Genomic_DNA"/>
</dbReference>
<evidence type="ECO:0000256" key="4">
    <source>
        <dbReference type="ARBA" id="ARBA00022729"/>
    </source>
</evidence>
<proteinExistence type="inferred from homology"/>
<dbReference type="Pfam" id="PF05572">
    <property type="entry name" value="Peptidase_M43"/>
    <property type="match status" value="1"/>
</dbReference>
<dbReference type="SUPFAM" id="SSF55486">
    <property type="entry name" value="Metalloproteases ('zincins'), catalytic domain"/>
    <property type="match status" value="1"/>
</dbReference>
<evidence type="ECO:0000256" key="7">
    <source>
        <dbReference type="ARBA" id="ARBA00023049"/>
    </source>
</evidence>
<evidence type="ECO:0000256" key="3">
    <source>
        <dbReference type="ARBA" id="ARBA00022723"/>
    </source>
</evidence>
<dbReference type="GO" id="GO:0008237">
    <property type="term" value="F:metallopeptidase activity"/>
    <property type="evidence" value="ECO:0007669"/>
    <property type="project" value="UniProtKB-KW"/>
</dbReference>
<evidence type="ECO:0000256" key="1">
    <source>
        <dbReference type="ARBA" id="ARBA00008721"/>
    </source>
</evidence>
<sequence length="314" mass="33252">MKTTTLLCTILGACALACDVPDDSTPGEAQDVVLDLDEDARDICEMDDDACVEDFAAAEEAALHGRCGVHPTAFEVAAMEADFLHRFAAGPSQKVEGPRAAIPVWFHVIRSNTGAGDVSDQQINAQLNLLNSTYAGTGFSFALAGVDRTNNTTWYNMASGSSAEQQAKNALRRGGPETLNIYTGNLGQGLLGWATFPSQYNSNPKYDGVVLLNASLPGGNAAPYNLGMTGVHEVGHWMGLYHTFQGGCSKSGDGVDDTPAEKSAAFGCPVGRNTCPAAGVDPIHNYMDYTDDACMNNFTAGQASRMQNLMATYR</sequence>
<evidence type="ECO:0000256" key="2">
    <source>
        <dbReference type="ARBA" id="ARBA00022670"/>
    </source>
</evidence>
<reference evidence="11" key="1">
    <citation type="submission" date="2016-10" db="EMBL/GenBank/DDBJ databases">
        <authorList>
            <person name="Varghese N."/>
            <person name="Submissions S."/>
        </authorList>
    </citation>
    <scope>NUCLEOTIDE SEQUENCE [LARGE SCALE GENOMIC DNA]</scope>
    <source>
        <strain evidence="11">ATCC 25963</strain>
    </source>
</reference>
<dbReference type="AlphaFoldDB" id="A0A1I2B1I2"/>
<dbReference type="InterPro" id="IPR008754">
    <property type="entry name" value="Peptidase_M43"/>
</dbReference>
<name>A0A1I2B1I2_9BACT</name>
<evidence type="ECO:0000313" key="11">
    <source>
        <dbReference type="Proteomes" id="UP000199400"/>
    </source>
</evidence>
<dbReference type="STRING" id="54.SAMN02745121_04508"/>
<feature type="domain" description="Peptidase M43 pregnancy-associated plasma-A" evidence="9">
    <location>
        <begin position="192"/>
        <end position="310"/>
    </location>
</feature>
<organism evidence="10 11">
    <name type="scientific">Nannocystis exedens</name>
    <dbReference type="NCBI Taxonomy" id="54"/>
    <lineage>
        <taxon>Bacteria</taxon>
        <taxon>Pseudomonadati</taxon>
        <taxon>Myxococcota</taxon>
        <taxon>Polyangia</taxon>
        <taxon>Nannocystales</taxon>
        <taxon>Nannocystaceae</taxon>
        <taxon>Nannocystis</taxon>
    </lineage>
</organism>
<keyword evidence="7" id="KW-0482">Metalloprotease</keyword>
<evidence type="ECO:0000256" key="8">
    <source>
        <dbReference type="ARBA" id="ARBA00023157"/>
    </source>
</evidence>
<dbReference type="Proteomes" id="UP000199400">
    <property type="component" value="Unassembled WGS sequence"/>
</dbReference>
<keyword evidence="6" id="KW-0862">Zinc</keyword>
<evidence type="ECO:0000313" key="10">
    <source>
        <dbReference type="EMBL" id="SFE49926.1"/>
    </source>
</evidence>
<dbReference type="RefSeq" id="WP_096332155.1">
    <property type="nucleotide sequence ID" value="NZ_FOMX01000014.1"/>
</dbReference>
<dbReference type="InterPro" id="IPR024079">
    <property type="entry name" value="MetalloPept_cat_dom_sf"/>
</dbReference>
<evidence type="ECO:0000256" key="5">
    <source>
        <dbReference type="ARBA" id="ARBA00022801"/>
    </source>
</evidence>
<evidence type="ECO:0000256" key="6">
    <source>
        <dbReference type="ARBA" id="ARBA00022833"/>
    </source>
</evidence>
<keyword evidence="8" id="KW-1015">Disulfide bond</keyword>
<keyword evidence="3" id="KW-0479">Metal-binding</keyword>
<dbReference type="CDD" id="cd04275">
    <property type="entry name" value="ZnMc_pappalysin_like"/>
    <property type="match status" value="1"/>
</dbReference>
<keyword evidence="4" id="KW-0732">Signal</keyword>
<evidence type="ECO:0000259" key="9">
    <source>
        <dbReference type="Pfam" id="PF05572"/>
    </source>
</evidence>
<comment type="similarity">
    <text evidence="1">Belongs to the peptidase M43B family.</text>
</comment>
<dbReference type="PANTHER" id="PTHR47466">
    <property type="match status" value="1"/>
</dbReference>
<keyword evidence="5" id="KW-0378">Hydrolase</keyword>